<gene>
    <name evidence="1" type="ORF">SAMN05192543_107317</name>
</gene>
<dbReference type="AlphaFoldDB" id="A0A1I3RPI8"/>
<dbReference type="InterPro" id="IPR010982">
    <property type="entry name" value="Lambda_DNA-bd_dom_sf"/>
</dbReference>
<keyword evidence="2" id="KW-1185">Reference proteome</keyword>
<dbReference type="NCBIfam" id="TIGR02684">
    <property type="entry name" value="dnstrm_HI1420"/>
    <property type="match status" value="1"/>
</dbReference>
<dbReference type="STRING" id="420953.SAMN05192543_107317"/>
<dbReference type="RefSeq" id="WP_091016619.1">
    <property type="nucleotide sequence ID" value="NZ_CP041745.1"/>
</dbReference>
<proteinExistence type="predicted"/>
<dbReference type="OrthoDB" id="9798416at2"/>
<dbReference type="Pfam" id="PF21716">
    <property type="entry name" value="dnstrm_HI1420"/>
    <property type="match status" value="1"/>
</dbReference>
<organism evidence="1 2">
    <name type="scientific">Paraburkholderia megapolitana</name>
    <dbReference type="NCBI Taxonomy" id="420953"/>
    <lineage>
        <taxon>Bacteria</taxon>
        <taxon>Pseudomonadati</taxon>
        <taxon>Pseudomonadota</taxon>
        <taxon>Betaproteobacteria</taxon>
        <taxon>Burkholderiales</taxon>
        <taxon>Burkholderiaceae</taxon>
        <taxon>Paraburkholderia</taxon>
    </lineage>
</organism>
<dbReference type="Proteomes" id="UP000199548">
    <property type="component" value="Unassembled WGS sequence"/>
</dbReference>
<dbReference type="Gene3D" id="1.10.260.40">
    <property type="entry name" value="lambda repressor-like DNA-binding domains"/>
    <property type="match status" value="1"/>
</dbReference>
<dbReference type="EMBL" id="FOQU01000007">
    <property type="protein sequence ID" value="SFJ47167.1"/>
    <property type="molecule type" value="Genomic_DNA"/>
</dbReference>
<reference evidence="1 2" key="1">
    <citation type="submission" date="2016-10" db="EMBL/GenBank/DDBJ databases">
        <authorList>
            <person name="de Groot N.N."/>
        </authorList>
    </citation>
    <scope>NUCLEOTIDE SEQUENCE [LARGE SCALE GENOMIC DNA]</scope>
    <source>
        <strain evidence="1 2">LMG 23650</strain>
    </source>
</reference>
<dbReference type="PANTHER" id="PTHR40275:SF1">
    <property type="entry name" value="SSL7038 PROTEIN"/>
    <property type="match status" value="1"/>
</dbReference>
<dbReference type="SUPFAM" id="SSF47413">
    <property type="entry name" value="lambda repressor-like DNA-binding domains"/>
    <property type="match status" value="1"/>
</dbReference>
<sequence>MGIKTTPFDAADYLDTPEAQGEYLRLSFESEDPGEIQEALGTVARARGMSQIARDAGVGRESLYKALSGTGNPEFATVIRVLHALGLHLTVTPRHDPV</sequence>
<evidence type="ECO:0000313" key="1">
    <source>
        <dbReference type="EMBL" id="SFJ47167.1"/>
    </source>
</evidence>
<dbReference type="GO" id="GO:0003677">
    <property type="term" value="F:DNA binding"/>
    <property type="evidence" value="ECO:0007669"/>
    <property type="project" value="InterPro"/>
</dbReference>
<evidence type="ECO:0000313" key="2">
    <source>
        <dbReference type="Proteomes" id="UP000199548"/>
    </source>
</evidence>
<dbReference type="CDD" id="cd00093">
    <property type="entry name" value="HTH_XRE"/>
    <property type="match status" value="1"/>
</dbReference>
<accession>A0A1I3RPI8</accession>
<name>A0A1I3RPI8_9BURK</name>
<protein>
    <submittedName>
        <fullName evidence="1">Probable addiction module antidote protein</fullName>
    </submittedName>
</protein>
<dbReference type="PANTHER" id="PTHR40275">
    <property type="entry name" value="SSL7038 PROTEIN"/>
    <property type="match status" value="1"/>
</dbReference>
<dbReference type="InterPro" id="IPR001387">
    <property type="entry name" value="Cro/C1-type_HTH"/>
</dbReference>
<dbReference type="InterPro" id="IPR014057">
    <property type="entry name" value="HI1420"/>
</dbReference>